<dbReference type="EMBL" id="JGZO01000002">
    <property type="protein sequence ID" value="KFI95560.1"/>
    <property type="molecule type" value="Genomic_DNA"/>
</dbReference>
<comment type="caution">
    <text evidence="1">The sequence shown here is derived from an EMBL/GenBank/DDBJ whole genome shotgun (WGS) entry which is preliminary data.</text>
</comment>
<organism evidence="1 2">
    <name type="scientific">Bifidobacterium scardovii</name>
    <dbReference type="NCBI Taxonomy" id="158787"/>
    <lineage>
        <taxon>Bacteria</taxon>
        <taxon>Bacillati</taxon>
        <taxon>Actinomycetota</taxon>
        <taxon>Actinomycetes</taxon>
        <taxon>Bifidobacteriales</taxon>
        <taxon>Bifidobacteriaceae</taxon>
        <taxon>Bifidobacterium</taxon>
    </lineage>
</organism>
<gene>
    <name evidence="1" type="ORF">BSCA_0592</name>
</gene>
<dbReference type="RefSeq" id="WP_033517205.1">
    <property type="nucleotide sequence ID" value="NZ_CAUPKV010000002.1"/>
</dbReference>
<dbReference type="Proteomes" id="UP000029033">
    <property type="component" value="Unassembled WGS sequence"/>
</dbReference>
<keyword evidence="2" id="KW-1185">Reference proteome</keyword>
<dbReference type="OrthoDB" id="7307665at2"/>
<evidence type="ECO:0000313" key="2">
    <source>
        <dbReference type="Proteomes" id="UP000029033"/>
    </source>
</evidence>
<proteinExistence type="predicted"/>
<dbReference type="STRING" id="158787.BSCA_0592"/>
<dbReference type="AlphaFoldDB" id="A0A087DJ60"/>
<dbReference type="eggNOG" id="COG0648">
    <property type="taxonomic scope" value="Bacteria"/>
</dbReference>
<accession>A0A087DJ60</accession>
<reference evidence="1 2" key="1">
    <citation type="submission" date="2014-03" db="EMBL/GenBank/DDBJ databases">
        <title>Genomics of Bifidobacteria.</title>
        <authorList>
            <person name="Ventura M."/>
            <person name="Milani C."/>
            <person name="Lugli G.A."/>
        </authorList>
    </citation>
    <scope>NUCLEOTIDE SEQUENCE [LARGE SCALE GENOMIC DNA]</scope>
    <source>
        <strain evidence="1 2">LMG 21589</strain>
    </source>
</reference>
<dbReference type="Pfam" id="PF16154">
    <property type="entry name" value="DUF4862"/>
    <property type="match status" value="1"/>
</dbReference>
<dbReference type="GeneID" id="85166734"/>
<dbReference type="InterPro" id="IPR032344">
    <property type="entry name" value="DUF4862"/>
</dbReference>
<sequence length="307" mass="33466">MPPFVVGAYASLPQGRETQDNYYDLLGSQPWIDGIEIPFPGDLAESSDRVRMIGRLPKHWRNNTVTAIPGTIRHVWADPNFGLASPDGHGRRAALAFFEQLRDSLDDFVQRRGSQDVRFVEIHTAPTRIASRAAMAASLRDLSRLDWSGAKLVIEHCDKYIDGQQPEKGFLPIEDEIAICREAGIGLTVNWGRSVVEGRRAQAAVDHIAAAAEAGVLAGLMFSGAGPMETQYGYGWIDGHLPMNPDEPTSLMDAAAIESAMKAARVQDKPLAYLGAKVCVPEGASLQERVDYLAHIHDAARAERIGA</sequence>
<evidence type="ECO:0000313" key="1">
    <source>
        <dbReference type="EMBL" id="KFI95560.1"/>
    </source>
</evidence>
<protein>
    <submittedName>
        <fullName evidence="1">UDP-N-acetylglucosamine diphosphorylase</fullName>
    </submittedName>
</protein>
<name>A0A087DJ60_9BIFI</name>